<evidence type="ECO:0000313" key="4">
    <source>
        <dbReference type="Proteomes" id="UP000184335"/>
    </source>
</evidence>
<dbReference type="InterPro" id="IPR000834">
    <property type="entry name" value="Peptidase_M14"/>
</dbReference>
<sequence>MKDFIYFCNDNFRERFVLPEMLSIYLEKNFKDKIFRLGNSFLGKPIYMLRLGKGRIKILAWSQMHGNESNATLAMLDFLESYNKNPAHFSRLFDKISLDFIFMLNPDGSAKWTRHNGQGIDLNRDFHSRESVELPLLLKSVEDKKYTYALNLHEQRSIFSTDGVHPATLSFLAPSENLEREITDTRRKCMAVIAEVYRNMENLLPNGIGRYTDEYYPNSVGDNFTAMGIPTVLFEGGHFPNDYLRKNSRKFYTIALYECLTAIAKLNGSEEGWEDYFKIPENKESHFDIIYRNVTLDTDFPCKMDIAVQYREIIREGESEISFVPIVVRAGDCSDKKGWQEIDCTGKKFISESKFPKLDAEVNFKIE</sequence>
<dbReference type="EMBL" id="FQYI01000005">
    <property type="protein sequence ID" value="SHI83651.1"/>
    <property type="molecule type" value="Genomic_DNA"/>
</dbReference>
<gene>
    <name evidence="3" type="ORF">SAMN05443429_10576</name>
</gene>
<evidence type="ECO:0000259" key="2">
    <source>
        <dbReference type="PROSITE" id="PS52035"/>
    </source>
</evidence>
<dbReference type="PROSITE" id="PS52035">
    <property type="entry name" value="PEPTIDASE_M14"/>
    <property type="match status" value="1"/>
</dbReference>
<proteinExistence type="inferred from homology"/>
<keyword evidence="3" id="KW-0378">Hydrolase</keyword>
<feature type="domain" description="Peptidase M14" evidence="2">
    <location>
        <begin position="10"/>
        <end position="283"/>
    </location>
</feature>
<reference evidence="3 4" key="1">
    <citation type="submission" date="2016-11" db="EMBL/GenBank/DDBJ databases">
        <authorList>
            <person name="Jaros S."/>
            <person name="Januszkiewicz K."/>
            <person name="Wedrychowicz H."/>
        </authorList>
    </citation>
    <scope>NUCLEOTIDE SEQUENCE [LARGE SCALE GENOMIC DNA]</scope>
    <source>
        <strain evidence="3 4">DSM 25479</strain>
    </source>
</reference>
<dbReference type="SUPFAM" id="SSF53187">
    <property type="entry name" value="Zn-dependent exopeptidases"/>
    <property type="match status" value="1"/>
</dbReference>
<dbReference type="Pfam" id="PF00246">
    <property type="entry name" value="Peptidase_M14"/>
    <property type="match status" value="1"/>
</dbReference>
<comment type="similarity">
    <text evidence="1">Belongs to the peptidase M14 family.</text>
</comment>
<dbReference type="GO" id="GO:0004181">
    <property type="term" value="F:metallocarboxypeptidase activity"/>
    <property type="evidence" value="ECO:0007669"/>
    <property type="project" value="InterPro"/>
</dbReference>
<keyword evidence="3" id="KW-0645">Protease</keyword>
<dbReference type="STRING" id="1118202.SAMN05443429_10576"/>
<dbReference type="AlphaFoldDB" id="A0A1M6EDZ5"/>
<protein>
    <submittedName>
        <fullName evidence="3">Zinc carboxypeptidase</fullName>
    </submittedName>
</protein>
<accession>A0A1M6EDZ5</accession>
<dbReference type="GO" id="GO:0006508">
    <property type="term" value="P:proteolysis"/>
    <property type="evidence" value="ECO:0007669"/>
    <property type="project" value="InterPro"/>
</dbReference>
<name>A0A1M6EDZ5_9FLAO</name>
<evidence type="ECO:0000256" key="1">
    <source>
        <dbReference type="PROSITE-ProRule" id="PRU01379"/>
    </source>
</evidence>
<keyword evidence="3" id="KW-0121">Carboxypeptidase</keyword>
<organism evidence="3 4">
    <name type="scientific">Cruoricaptor ignavus</name>
    <dbReference type="NCBI Taxonomy" id="1118202"/>
    <lineage>
        <taxon>Bacteria</taxon>
        <taxon>Pseudomonadati</taxon>
        <taxon>Bacteroidota</taxon>
        <taxon>Flavobacteriia</taxon>
        <taxon>Flavobacteriales</taxon>
        <taxon>Weeksellaceae</taxon>
        <taxon>Cruoricaptor</taxon>
    </lineage>
</organism>
<dbReference type="Gene3D" id="3.40.630.10">
    <property type="entry name" value="Zn peptidases"/>
    <property type="match status" value="1"/>
</dbReference>
<comment type="caution">
    <text evidence="1">Lacks conserved residue(s) required for the propagation of feature annotation.</text>
</comment>
<dbReference type="Proteomes" id="UP000184335">
    <property type="component" value="Unassembled WGS sequence"/>
</dbReference>
<dbReference type="GO" id="GO:0008270">
    <property type="term" value="F:zinc ion binding"/>
    <property type="evidence" value="ECO:0007669"/>
    <property type="project" value="InterPro"/>
</dbReference>
<evidence type="ECO:0000313" key="3">
    <source>
        <dbReference type="EMBL" id="SHI83651.1"/>
    </source>
</evidence>
<keyword evidence="4" id="KW-1185">Reference proteome</keyword>